<dbReference type="InterPro" id="IPR038765">
    <property type="entry name" value="Papain-like_cys_pep_sf"/>
</dbReference>
<evidence type="ECO:0000259" key="5">
    <source>
        <dbReference type="SMART" id="SM00645"/>
    </source>
</evidence>
<feature type="transmembrane region" description="Helical" evidence="3">
    <location>
        <begin position="352"/>
        <end position="372"/>
    </location>
</feature>
<dbReference type="SMART" id="SM00645">
    <property type="entry name" value="Pept_C1"/>
    <property type="match status" value="1"/>
</dbReference>
<dbReference type="InterPro" id="IPR039417">
    <property type="entry name" value="Peptidase_C1A_papain-like"/>
</dbReference>
<comment type="caution">
    <text evidence="7">The sequence shown here is derived from an EMBL/GenBank/DDBJ whole genome shotgun (WGS) entry which is preliminary data.</text>
</comment>
<evidence type="ECO:0000313" key="8">
    <source>
        <dbReference type="Proteomes" id="UP000626092"/>
    </source>
</evidence>
<dbReference type="GO" id="GO:0006508">
    <property type="term" value="P:proteolysis"/>
    <property type="evidence" value="ECO:0007669"/>
    <property type="project" value="InterPro"/>
</dbReference>
<dbReference type="InterPro" id="IPR013128">
    <property type="entry name" value="Peptidase_C1A"/>
</dbReference>
<evidence type="ECO:0000256" key="1">
    <source>
        <dbReference type="ARBA" id="ARBA00008455"/>
    </source>
</evidence>
<keyword evidence="3" id="KW-1133">Transmembrane helix</keyword>
<dbReference type="SMART" id="SM00848">
    <property type="entry name" value="Inhibitor_I29"/>
    <property type="match status" value="1"/>
</dbReference>
<dbReference type="Proteomes" id="UP000626092">
    <property type="component" value="Unassembled WGS sequence"/>
</dbReference>
<evidence type="ECO:0008006" key="9">
    <source>
        <dbReference type="Google" id="ProtNLM"/>
    </source>
</evidence>
<dbReference type="Pfam" id="PF08246">
    <property type="entry name" value="Inhibitor_I29"/>
    <property type="match status" value="1"/>
</dbReference>
<dbReference type="AlphaFoldDB" id="A0A834LTK9"/>
<dbReference type="Pfam" id="PF00112">
    <property type="entry name" value="Peptidase_C1"/>
    <property type="match status" value="1"/>
</dbReference>
<evidence type="ECO:0000256" key="2">
    <source>
        <dbReference type="ARBA" id="ARBA00023157"/>
    </source>
</evidence>
<evidence type="ECO:0000256" key="3">
    <source>
        <dbReference type="SAM" id="Phobius"/>
    </source>
</evidence>
<organism evidence="7 8">
    <name type="scientific">Rhododendron simsii</name>
    <name type="common">Sims's rhododendron</name>
    <dbReference type="NCBI Taxonomy" id="118357"/>
    <lineage>
        <taxon>Eukaryota</taxon>
        <taxon>Viridiplantae</taxon>
        <taxon>Streptophyta</taxon>
        <taxon>Embryophyta</taxon>
        <taxon>Tracheophyta</taxon>
        <taxon>Spermatophyta</taxon>
        <taxon>Magnoliopsida</taxon>
        <taxon>eudicotyledons</taxon>
        <taxon>Gunneridae</taxon>
        <taxon>Pentapetalae</taxon>
        <taxon>asterids</taxon>
        <taxon>Ericales</taxon>
        <taxon>Ericaceae</taxon>
        <taxon>Ericoideae</taxon>
        <taxon>Rhodoreae</taxon>
        <taxon>Rhododendron</taxon>
    </lineage>
</organism>
<accession>A0A834LTK9</accession>
<reference evidence="7" key="1">
    <citation type="submission" date="2019-11" db="EMBL/GenBank/DDBJ databases">
        <authorList>
            <person name="Liu Y."/>
            <person name="Hou J."/>
            <person name="Li T.-Q."/>
            <person name="Guan C.-H."/>
            <person name="Wu X."/>
            <person name="Wu H.-Z."/>
            <person name="Ling F."/>
            <person name="Zhang R."/>
            <person name="Shi X.-G."/>
            <person name="Ren J.-P."/>
            <person name="Chen E.-F."/>
            <person name="Sun J.-M."/>
        </authorList>
    </citation>
    <scope>NUCLEOTIDE SEQUENCE</scope>
    <source>
        <strain evidence="7">Adult_tree_wgs_1</strain>
        <tissue evidence="7">Leaves</tissue>
    </source>
</reference>
<dbReference type="InterPro" id="IPR025660">
    <property type="entry name" value="Pept_his_AS"/>
</dbReference>
<evidence type="ECO:0000256" key="4">
    <source>
        <dbReference type="SAM" id="SignalP"/>
    </source>
</evidence>
<dbReference type="InterPro" id="IPR013201">
    <property type="entry name" value="Prot_inhib_I29"/>
</dbReference>
<feature type="domain" description="Cathepsin propeptide inhibitor" evidence="6">
    <location>
        <begin position="50"/>
        <end position="110"/>
    </location>
</feature>
<dbReference type="PROSITE" id="PS00139">
    <property type="entry name" value="THIOL_PROTEASE_CYS"/>
    <property type="match status" value="1"/>
</dbReference>
<evidence type="ECO:0000259" key="6">
    <source>
        <dbReference type="SMART" id="SM00848"/>
    </source>
</evidence>
<comment type="similarity">
    <text evidence="1">Belongs to the peptidase C1 family.</text>
</comment>
<name>A0A834LTK9_RHOSS</name>
<keyword evidence="3" id="KW-0472">Membrane</keyword>
<dbReference type="GO" id="GO:0008234">
    <property type="term" value="F:cysteine-type peptidase activity"/>
    <property type="evidence" value="ECO:0007669"/>
    <property type="project" value="InterPro"/>
</dbReference>
<feature type="chain" id="PRO_5032468740" description="Cysteine protease" evidence="4">
    <location>
        <begin position="23"/>
        <end position="436"/>
    </location>
</feature>
<dbReference type="PRINTS" id="PR00705">
    <property type="entry name" value="PAPAIN"/>
</dbReference>
<dbReference type="InterPro" id="IPR000668">
    <property type="entry name" value="Peptidase_C1A_C"/>
</dbReference>
<keyword evidence="8" id="KW-1185">Reference proteome</keyword>
<gene>
    <name evidence="7" type="ORF">RHSIM_Rhsim02G0143300</name>
</gene>
<protein>
    <recommendedName>
        <fullName evidence="9">Cysteine protease</fullName>
    </recommendedName>
</protein>
<dbReference type="FunFam" id="3.90.70.10:FF:000177">
    <property type="entry name" value="Cysteine proteinase RD21A"/>
    <property type="match status" value="1"/>
</dbReference>
<keyword evidence="2" id="KW-1015">Disulfide bond</keyword>
<dbReference type="EMBL" id="WJXA01000002">
    <property type="protein sequence ID" value="KAF7149937.1"/>
    <property type="molecule type" value="Genomic_DNA"/>
</dbReference>
<dbReference type="Gene3D" id="3.90.70.10">
    <property type="entry name" value="Cysteine proteinases"/>
    <property type="match status" value="1"/>
</dbReference>
<dbReference type="SUPFAM" id="SSF54001">
    <property type="entry name" value="Cysteine proteinases"/>
    <property type="match status" value="1"/>
</dbReference>
<feature type="signal peptide" evidence="4">
    <location>
        <begin position="1"/>
        <end position="22"/>
    </location>
</feature>
<evidence type="ECO:0000313" key="7">
    <source>
        <dbReference type="EMBL" id="KAF7149937.1"/>
    </source>
</evidence>
<feature type="domain" description="Peptidase C1A papain C-terminal" evidence="5">
    <location>
        <begin position="141"/>
        <end position="352"/>
    </location>
</feature>
<dbReference type="CDD" id="cd02248">
    <property type="entry name" value="Peptidase_C1A"/>
    <property type="match status" value="1"/>
</dbReference>
<sequence>MGTPKLQLSLLFFIWASSTCLSSTLPADFSIVNRPAAGESISEERVTQLFQQWKEKYGKVYKHALEAEKRFRNFRNNLKYVMEKNRNRNRDRSEFSVGLNKFADLSNEEFREIYTSKVRKPSNKTMTVEMRGKKGVAACEGPSSLDWRKYGVVTAIKDQGDCGSCWAFSSTGAIEGINAIVTSDLVSLSEQELVDCDSTNYGCEGGYMDYAFEWVISNGGIDTETDYPYTGEDGTCVTSKEDTKAVTIDGYVDVAEEESALFCAVLNQPISVGIDGSAWDFQLYTSGIYDGTCSDDPDDIDHAVLIVGYGAEEDEEYWIIKNSWGTEWGMEGHAAAFLNSLMSASSTAAASTQMLCAVLVLSIAALVTIPFVTFKKDSVSGLCTKLWFSQGAGDYLGVAAKKRKMAKHKFPWTKYEEVEKKHQPLEWKRNRFAAMR</sequence>
<dbReference type="PANTHER" id="PTHR12411">
    <property type="entry name" value="CYSTEINE PROTEASE FAMILY C1-RELATED"/>
    <property type="match status" value="1"/>
</dbReference>
<dbReference type="OrthoDB" id="10253408at2759"/>
<dbReference type="InterPro" id="IPR000169">
    <property type="entry name" value="Pept_cys_AS"/>
</dbReference>
<dbReference type="PROSITE" id="PS00639">
    <property type="entry name" value="THIOL_PROTEASE_HIS"/>
    <property type="match status" value="1"/>
</dbReference>
<keyword evidence="4" id="KW-0732">Signal</keyword>
<proteinExistence type="inferred from homology"/>
<keyword evidence="3" id="KW-0812">Transmembrane</keyword>